<name>A0ABV2Z268_9ACTN</name>
<dbReference type="Proteomes" id="UP001550853">
    <property type="component" value="Unassembled WGS sequence"/>
</dbReference>
<protein>
    <submittedName>
        <fullName evidence="4">GNAT family N-acetyltransferase</fullName>
    </submittedName>
</protein>
<keyword evidence="2" id="KW-0012">Acyltransferase</keyword>
<dbReference type="CDD" id="cd04301">
    <property type="entry name" value="NAT_SF"/>
    <property type="match status" value="1"/>
</dbReference>
<organism evidence="4 5">
    <name type="scientific">Streptomyces catenulae</name>
    <dbReference type="NCBI Taxonomy" id="66875"/>
    <lineage>
        <taxon>Bacteria</taxon>
        <taxon>Bacillati</taxon>
        <taxon>Actinomycetota</taxon>
        <taxon>Actinomycetes</taxon>
        <taxon>Kitasatosporales</taxon>
        <taxon>Streptomycetaceae</taxon>
        <taxon>Streptomyces</taxon>
    </lineage>
</organism>
<keyword evidence="5" id="KW-1185">Reference proteome</keyword>
<evidence type="ECO:0000259" key="3">
    <source>
        <dbReference type="PROSITE" id="PS51186"/>
    </source>
</evidence>
<dbReference type="InterPro" id="IPR000182">
    <property type="entry name" value="GNAT_dom"/>
</dbReference>
<comment type="caution">
    <text evidence="4">The sequence shown here is derived from an EMBL/GenBank/DDBJ whole genome shotgun (WGS) entry which is preliminary data.</text>
</comment>
<dbReference type="PANTHER" id="PTHR43877">
    <property type="entry name" value="AMINOALKYLPHOSPHONATE N-ACETYLTRANSFERASE-RELATED-RELATED"/>
    <property type="match status" value="1"/>
</dbReference>
<dbReference type="InterPro" id="IPR050832">
    <property type="entry name" value="Bact_Acetyltransf"/>
</dbReference>
<keyword evidence="1" id="KW-0808">Transferase</keyword>
<sequence length="164" mass="17782">MITPRVAVPEDAAELVRLRRAMFTAMTGRDDPGPWEHDAEVASRRRLAEPSDSLVAYVIDGPSGARAPYLAACAIGTVEERLPAPGHPLGRCGFVFSVCTDERHRGRGYARAVMEALLDRFAELGVSRVDLHATDVAEPLYRSLGFGPHSTALSLDLRSWRAGG</sequence>
<dbReference type="PROSITE" id="PS51186">
    <property type="entry name" value="GNAT"/>
    <property type="match status" value="1"/>
</dbReference>
<dbReference type="SUPFAM" id="SSF55729">
    <property type="entry name" value="Acyl-CoA N-acyltransferases (Nat)"/>
    <property type="match status" value="1"/>
</dbReference>
<evidence type="ECO:0000256" key="2">
    <source>
        <dbReference type="ARBA" id="ARBA00023315"/>
    </source>
</evidence>
<dbReference type="InterPro" id="IPR016181">
    <property type="entry name" value="Acyl_CoA_acyltransferase"/>
</dbReference>
<dbReference type="Gene3D" id="3.40.630.30">
    <property type="match status" value="1"/>
</dbReference>
<evidence type="ECO:0000313" key="4">
    <source>
        <dbReference type="EMBL" id="MEU3712103.1"/>
    </source>
</evidence>
<accession>A0ABV2Z268</accession>
<dbReference type="Pfam" id="PF00583">
    <property type="entry name" value="Acetyltransf_1"/>
    <property type="match status" value="1"/>
</dbReference>
<proteinExistence type="predicted"/>
<reference evidence="4 5" key="1">
    <citation type="submission" date="2024-06" db="EMBL/GenBank/DDBJ databases">
        <title>The Natural Products Discovery Center: Release of the First 8490 Sequenced Strains for Exploring Actinobacteria Biosynthetic Diversity.</title>
        <authorList>
            <person name="Kalkreuter E."/>
            <person name="Kautsar S.A."/>
            <person name="Yang D."/>
            <person name="Bader C.D."/>
            <person name="Teijaro C.N."/>
            <person name="Fluegel L."/>
            <person name="Davis C.M."/>
            <person name="Simpson J.R."/>
            <person name="Lauterbach L."/>
            <person name="Steele A.D."/>
            <person name="Gui C."/>
            <person name="Meng S."/>
            <person name="Li G."/>
            <person name="Viehrig K."/>
            <person name="Ye F."/>
            <person name="Su P."/>
            <person name="Kiefer A.F."/>
            <person name="Nichols A."/>
            <person name="Cepeda A.J."/>
            <person name="Yan W."/>
            <person name="Fan B."/>
            <person name="Jiang Y."/>
            <person name="Adhikari A."/>
            <person name="Zheng C.-J."/>
            <person name="Schuster L."/>
            <person name="Cowan T.M."/>
            <person name="Smanski M.J."/>
            <person name="Chevrette M.G."/>
            <person name="De Carvalho L.P.S."/>
            <person name="Shen B."/>
        </authorList>
    </citation>
    <scope>NUCLEOTIDE SEQUENCE [LARGE SCALE GENOMIC DNA]</scope>
    <source>
        <strain evidence="4 5">NPDC033039</strain>
    </source>
</reference>
<feature type="domain" description="N-acetyltransferase" evidence="3">
    <location>
        <begin position="2"/>
        <end position="164"/>
    </location>
</feature>
<dbReference type="EMBL" id="JBEZVI010000014">
    <property type="protein sequence ID" value="MEU3712103.1"/>
    <property type="molecule type" value="Genomic_DNA"/>
</dbReference>
<dbReference type="RefSeq" id="WP_030281446.1">
    <property type="nucleotide sequence ID" value="NZ_JBEZVI010000014.1"/>
</dbReference>
<evidence type="ECO:0000313" key="5">
    <source>
        <dbReference type="Proteomes" id="UP001550853"/>
    </source>
</evidence>
<gene>
    <name evidence="4" type="ORF">AB0E61_18660</name>
</gene>
<evidence type="ECO:0000256" key="1">
    <source>
        <dbReference type="ARBA" id="ARBA00022679"/>
    </source>
</evidence>